<evidence type="ECO:0000313" key="2">
    <source>
        <dbReference type="EMBL" id="UOE45487.1"/>
    </source>
</evidence>
<dbReference type="Proteomes" id="UP000832097">
    <property type="component" value="Chromosome"/>
</dbReference>
<keyword evidence="3" id="KW-1185">Reference proteome</keyword>
<evidence type="ECO:0008006" key="4">
    <source>
        <dbReference type="Google" id="ProtNLM"/>
    </source>
</evidence>
<proteinExistence type="predicted"/>
<organism evidence="2 3">
    <name type="scientific">Agromyces larvae</name>
    <dbReference type="NCBI Taxonomy" id="2929802"/>
    <lineage>
        <taxon>Bacteria</taxon>
        <taxon>Bacillati</taxon>
        <taxon>Actinomycetota</taxon>
        <taxon>Actinomycetes</taxon>
        <taxon>Micrococcales</taxon>
        <taxon>Microbacteriaceae</taxon>
        <taxon>Agromyces</taxon>
    </lineage>
</organism>
<feature type="region of interest" description="Disordered" evidence="1">
    <location>
        <begin position="41"/>
        <end position="98"/>
    </location>
</feature>
<evidence type="ECO:0000256" key="1">
    <source>
        <dbReference type="SAM" id="MobiDB-lite"/>
    </source>
</evidence>
<name>A0ABY4C223_9MICO</name>
<dbReference type="Gene3D" id="1.10.30.50">
    <property type="match status" value="1"/>
</dbReference>
<gene>
    <name evidence="2" type="ORF">MTO99_06940</name>
</gene>
<sequence length="98" mass="11174">MSSHHKQTRRFKQLKADFRAECEATDAPCWMDGMPIDYTVPDGTTDDSFENDHYYPVSTHPELREDPANFRPSHSLCNRQRGNGSPLPPLGLLSRAWA</sequence>
<evidence type="ECO:0000313" key="3">
    <source>
        <dbReference type="Proteomes" id="UP000832097"/>
    </source>
</evidence>
<protein>
    <recommendedName>
        <fullName evidence="4">HNH endonuclease</fullName>
    </recommendedName>
</protein>
<dbReference type="EMBL" id="CP094528">
    <property type="protein sequence ID" value="UOE45487.1"/>
    <property type="molecule type" value="Genomic_DNA"/>
</dbReference>
<dbReference type="RefSeq" id="WP_243558086.1">
    <property type="nucleotide sequence ID" value="NZ_CP094528.1"/>
</dbReference>
<accession>A0ABY4C223</accession>
<reference evidence="2 3" key="1">
    <citation type="submission" date="2022-03" db="EMBL/GenBank/DDBJ databases">
        <title>Mucilaginibacter sp. isolated from the gut of Protaetia brevitarsis seulensis larvae.</title>
        <authorList>
            <person name="Won M."/>
            <person name="Kim S.-J."/>
            <person name="Kwon S.-W."/>
        </authorList>
    </citation>
    <scope>NUCLEOTIDE SEQUENCE [LARGE SCALE GENOMIC DNA]</scope>
    <source>
        <strain evidence="2 3">CFWR-12</strain>
    </source>
</reference>